<evidence type="ECO:0000313" key="3">
    <source>
        <dbReference type="Proteomes" id="UP000192277"/>
    </source>
</evidence>
<feature type="domain" description="Glycosyltransferase subfamily 4-like N-terminal" evidence="1">
    <location>
        <begin position="38"/>
        <end position="219"/>
    </location>
</feature>
<dbReference type="InterPro" id="IPR028098">
    <property type="entry name" value="Glyco_trans_4-like_N"/>
</dbReference>
<gene>
    <name evidence="2" type="ORF">A4D02_03105</name>
</gene>
<dbReference type="EMBL" id="LWBO01000001">
    <property type="protein sequence ID" value="OQP55311.1"/>
    <property type="molecule type" value="Genomic_DNA"/>
</dbReference>
<name>A0ABX3P6H6_9BACT</name>
<proteinExistence type="predicted"/>
<dbReference type="SUPFAM" id="SSF53756">
    <property type="entry name" value="UDP-Glycosyltransferase/glycogen phosphorylase"/>
    <property type="match status" value="1"/>
</dbReference>
<evidence type="ECO:0000313" key="2">
    <source>
        <dbReference type="EMBL" id="OQP55311.1"/>
    </source>
</evidence>
<evidence type="ECO:0000259" key="1">
    <source>
        <dbReference type="Pfam" id="PF13579"/>
    </source>
</evidence>
<protein>
    <recommendedName>
        <fullName evidence="1">Glycosyltransferase subfamily 4-like N-terminal domain-containing protein</fullName>
    </recommendedName>
</protein>
<dbReference type="Pfam" id="PF13579">
    <property type="entry name" value="Glyco_trans_4_4"/>
    <property type="match status" value="1"/>
</dbReference>
<comment type="caution">
    <text evidence="2">The sequence shown here is derived from an EMBL/GenBank/DDBJ whole genome shotgun (WGS) entry which is preliminary data.</text>
</comment>
<dbReference type="Gene3D" id="3.40.50.2000">
    <property type="entry name" value="Glycogen Phosphorylase B"/>
    <property type="match status" value="1"/>
</dbReference>
<reference evidence="2 3" key="1">
    <citation type="submission" date="2016-04" db="EMBL/GenBank/DDBJ databases">
        <authorList>
            <person name="Chen L."/>
            <person name="Zhuang W."/>
            <person name="Wang G."/>
        </authorList>
    </citation>
    <scope>NUCLEOTIDE SEQUENCE [LARGE SCALE GENOMIC DNA]</scope>
    <source>
        <strain evidence="3">GR20</strain>
    </source>
</reference>
<organism evidence="2 3">
    <name type="scientific">Niastella koreensis</name>
    <dbReference type="NCBI Taxonomy" id="354356"/>
    <lineage>
        <taxon>Bacteria</taxon>
        <taxon>Pseudomonadati</taxon>
        <taxon>Bacteroidota</taxon>
        <taxon>Chitinophagia</taxon>
        <taxon>Chitinophagales</taxon>
        <taxon>Chitinophagaceae</taxon>
        <taxon>Niastella</taxon>
    </lineage>
</organism>
<keyword evidence="3" id="KW-1185">Reference proteome</keyword>
<accession>A0ABX3P6H6</accession>
<sequence>MDRKSKAWAIRSDHYTNNTVATIFIPAPHFPPSAMPPSQRVRLLVRHLHTLGWKPVIFTVDHYYREELADPWMLDITGDQFEKVEVGCLDQRKTRKFKIGDLGIRMFFHLFFSLLKHARKRKPALILYPVPPWYIMVMAPFIKWFSGVPYAIDYIDPWIFKVPENDRKAKMSQWVARTLEGFVVKRSSAIFAVSQGILNDLISRYPVVKSIPLVPVPYGVEPTDFLTIKVSRPENEKVILRYTGAVSSAMLPVADALFKALRLVNQQIPLQVEFTGTSYAGIGLAQPVLEPLIIENDVQSFVTENPNRVGYRTALELSMGADMQLLMGDTTQYYAASKLMGMVASGRPFFAFVHKGSFPSTFLDSLNFAGKVDFIASELNDEKTIRELADSLLNAIRRRHEFNPIDINNSSLNQHTAFAMAQTFSNTLQKIVHE</sequence>
<dbReference type="Proteomes" id="UP000192277">
    <property type="component" value="Unassembled WGS sequence"/>
</dbReference>